<dbReference type="InterPro" id="IPR011110">
    <property type="entry name" value="Reg_prop"/>
</dbReference>
<reference evidence="6 7" key="1">
    <citation type="submission" date="2018-06" db="EMBL/GenBank/DDBJ databases">
        <title>Mucibacter soli gen. nov., sp. nov., a new member of the family Chitinophagaceae producing mucin.</title>
        <authorList>
            <person name="Kim M.-K."/>
            <person name="Park S."/>
            <person name="Kim T.-S."/>
            <person name="Joung Y."/>
            <person name="Han J.-H."/>
            <person name="Kim S.B."/>
        </authorList>
    </citation>
    <scope>NUCLEOTIDE SEQUENCE [LARGE SCALE GENOMIC DNA]</scope>
    <source>
        <strain evidence="6 7">R1-15</strain>
    </source>
</reference>
<dbReference type="EC" id="2.7.13.3" evidence="2"/>
<dbReference type="PANTHER" id="PTHR43547:SF2">
    <property type="entry name" value="HYBRID SIGNAL TRANSDUCTION HISTIDINE KINASE C"/>
    <property type="match status" value="1"/>
</dbReference>
<keyword evidence="4" id="KW-0812">Transmembrane</keyword>
<keyword evidence="4" id="KW-1133">Transmembrane helix</keyword>
<keyword evidence="3" id="KW-0597">Phosphoprotein</keyword>
<dbReference type="Gene3D" id="3.30.565.10">
    <property type="entry name" value="Histidine kinase-like ATPase, C-terminal domain"/>
    <property type="match status" value="1"/>
</dbReference>
<proteinExistence type="predicted"/>
<dbReference type="InterPro" id="IPR005467">
    <property type="entry name" value="His_kinase_dom"/>
</dbReference>
<dbReference type="InterPro" id="IPR003661">
    <property type="entry name" value="HisK_dim/P_dom"/>
</dbReference>
<keyword evidence="7" id="KW-1185">Reference proteome</keyword>
<evidence type="ECO:0000256" key="3">
    <source>
        <dbReference type="ARBA" id="ARBA00022553"/>
    </source>
</evidence>
<evidence type="ECO:0000259" key="5">
    <source>
        <dbReference type="PROSITE" id="PS50109"/>
    </source>
</evidence>
<gene>
    <name evidence="6" type="ORF">DN068_19575</name>
</gene>
<keyword evidence="4" id="KW-0472">Membrane</keyword>
<dbReference type="SMART" id="SM00387">
    <property type="entry name" value="HATPase_c"/>
    <property type="match status" value="1"/>
</dbReference>
<name>A0A2W2ATZ0_9BACT</name>
<accession>A0A2W2ATZ0</accession>
<dbReference type="PROSITE" id="PS50109">
    <property type="entry name" value="HIS_KIN"/>
    <property type="match status" value="1"/>
</dbReference>
<dbReference type="InterPro" id="IPR003594">
    <property type="entry name" value="HATPase_dom"/>
</dbReference>
<dbReference type="PANTHER" id="PTHR43547">
    <property type="entry name" value="TWO-COMPONENT HISTIDINE KINASE"/>
    <property type="match status" value="1"/>
</dbReference>
<dbReference type="GO" id="GO:0000155">
    <property type="term" value="F:phosphorelay sensor kinase activity"/>
    <property type="evidence" value="ECO:0007669"/>
    <property type="project" value="InterPro"/>
</dbReference>
<dbReference type="SUPFAM" id="SSF55874">
    <property type="entry name" value="ATPase domain of HSP90 chaperone/DNA topoisomerase II/histidine kinase"/>
    <property type="match status" value="1"/>
</dbReference>
<evidence type="ECO:0000256" key="2">
    <source>
        <dbReference type="ARBA" id="ARBA00012438"/>
    </source>
</evidence>
<evidence type="ECO:0000256" key="4">
    <source>
        <dbReference type="SAM" id="Phobius"/>
    </source>
</evidence>
<dbReference type="InterPro" id="IPR036097">
    <property type="entry name" value="HisK_dim/P_sf"/>
</dbReference>
<dbReference type="AlphaFoldDB" id="A0A2W2ATZ0"/>
<dbReference type="Pfam" id="PF07494">
    <property type="entry name" value="Reg_prop"/>
    <property type="match status" value="1"/>
</dbReference>
<dbReference type="Gene3D" id="1.10.287.130">
    <property type="match status" value="1"/>
</dbReference>
<evidence type="ECO:0000256" key="1">
    <source>
        <dbReference type="ARBA" id="ARBA00000085"/>
    </source>
</evidence>
<dbReference type="InterPro" id="IPR004358">
    <property type="entry name" value="Sig_transdc_His_kin-like_C"/>
</dbReference>
<dbReference type="SUPFAM" id="SSF63829">
    <property type="entry name" value="Calcium-dependent phosphotriesterase"/>
    <property type="match status" value="1"/>
</dbReference>
<feature type="domain" description="Histidine kinase" evidence="5">
    <location>
        <begin position="807"/>
        <end position="1028"/>
    </location>
</feature>
<sequence length="1037" mass="116354">MKVTARHINLFPVFFMLLLLQTWSIISSGQSVQGNGGKSYFLQQYTDENGLLQNSVTDMLPDKAGFLWLATQSGIQRFDGAQFYTPEHNRSDVSGFLNRIWSLYYKGDTLLAQTTDLQLIYIYASRIVKITPLNFDSIGVLLLNSKIGKLNSYAVLKQSVNFKRQNGLEGYTLGDQLATDTIVEVSQAHMDWYNAAGLFKEIPIQTTKEVNTLFKPPYVVYFRDDGMLQVYNAKGALVSEQMGPEKHNEDTKVVVSKNPDVMGYYAIGSTVFSVALNKEHHVVFDTVLSQFPRALLLSAIWKKDEFTLVGSSASQGLFVFHTVPFTTLLPPASEDIQAVFYGQAFFPNNSTILSGRGLLFRNGAYIGVEPSLQNAASFTFMTDRSGSLWYSIRGTVYRRTPDGIAHPVLFVEKGVRAFYQASGGKIWMSDAEGIDIGYIVHDSLHRIKLIGFNDSYHVETFYECPDGLLVGTSGGIYLVKNGTDKGWLLPFAKGKDVRFIEKDGRGNIWCATYGDGLYLYRNGEAIHFPLDVESRLRYVHAAIPDKDFKYLFLPTNHGLLIADYHKMLSYADTKEITPAYVYFDRNYGLHSNEFNGGCNPAYLRLPGGKISLPSMYGLVQFHPDTLARIYATTDSVLYIDNVWVDGVSQNAVRDLNCGPRTQTIQLHVAAPSWTKISGSQMRYSLTTDERFDRPVWLDIPASGFITIPVLSNTHYHLLLRSAFGTEAGMHRFNFAIAPFWYQTTWFLLLIVLGSVLLVFLLFRMRYWSLVRRNRQLESHVRAATADLRATNLQLHRNNVLKNRLLSALSHDIATPLQYIERALISLLRGGDHTNVAVPKADLEDVVDTVVNLECLTDDLVRWSQLQQNADTFSVYNENFLLADLVAEKWKPLRSQAAYKNLSLELIFDARQQLFTDPKLLGIILYNLFSNAIKFSSSGKVMIDVFYSDEKKLCTVAVSDQGKGISQQRLQQINGMLGVSPEKGTNEEGGKGIGLRIVRDLTHALGGSIAIESRQGQGTVVNIHLPAVAFVQRKGMIF</sequence>
<dbReference type="Proteomes" id="UP000248745">
    <property type="component" value="Unassembled WGS sequence"/>
</dbReference>
<protein>
    <recommendedName>
        <fullName evidence="2">histidine kinase</fullName>
        <ecNumber evidence="2">2.7.13.3</ecNumber>
    </recommendedName>
</protein>
<dbReference type="InterPro" id="IPR015943">
    <property type="entry name" value="WD40/YVTN_repeat-like_dom_sf"/>
</dbReference>
<dbReference type="EMBL" id="QKTW01000026">
    <property type="protein sequence ID" value="PZF71178.1"/>
    <property type="molecule type" value="Genomic_DNA"/>
</dbReference>
<dbReference type="SUPFAM" id="SSF47384">
    <property type="entry name" value="Homodimeric domain of signal transducing histidine kinase"/>
    <property type="match status" value="1"/>
</dbReference>
<dbReference type="RefSeq" id="WP_111000646.1">
    <property type="nucleotide sequence ID" value="NZ_QKTW01000026.1"/>
</dbReference>
<dbReference type="Gene3D" id="2.130.10.10">
    <property type="entry name" value="YVTN repeat-like/Quinoprotein amine dehydrogenase"/>
    <property type="match status" value="2"/>
</dbReference>
<dbReference type="CDD" id="cd00082">
    <property type="entry name" value="HisKA"/>
    <property type="match status" value="1"/>
</dbReference>
<comment type="caution">
    <text evidence="6">The sequence shown here is derived from an EMBL/GenBank/DDBJ whole genome shotgun (WGS) entry which is preliminary data.</text>
</comment>
<dbReference type="Pfam" id="PF02518">
    <property type="entry name" value="HATPase_c"/>
    <property type="match status" value="1"/>
</dbReference>
<evidence type="ECO:0000313" key="7">
    <source>
        <dbReference type="Proteomes" id="UP000248745"/>
    </source>
</evidence>
<organism evidence="6 7">
    <name type="scientific">Taibaiella soli</name>
    <dbReference type="NCBI Taxonomy" id="1649169"/>
    <lineage>
        <taxon>Bacteria</taxon>
        <taxon>Pseudomonadati</taxon>
        <taxon>Bacteroidota</taxon>
        <taxon>Chitinophagia</taxon>
        <taxon>Chitinophagales</taxon>
        <taxon>Chitinophagaceae</taxon>
        <taxon>Taibaiella</taxon>
    </lineage>
</organism>
<dbReference type="InterPro" id="IPR036890">
    <property type="entry name" value="HATPase_C_sf"/>
</dbReference>
<dbReference type="OrthoDB" id="8676692at2"/>
<comment type="catalytic activity">
    <reaction evidence="1">
        <text>ATP + protein L-histidine = ADP + protein N-phospho-L-histidine.</text>
        <dbReference type="EC" id="2.7.13.3"/>
    </reaction>
</comment>
<feature type="transmembrane region" description="Helical" evidence="4">
    <location>
        <begin position="739"/>
        <end position="762"/>
    </location>
</feature>
<dbReference type="PRINTS" id="PR00344">
    <property type="entry name" value="BCTRLSENSOR"/>
</dbReference>
<evidence type="ECO:0000313" key="6">
    <source>
        <dbReference type="EMBL" id="PZF71178.1"/>
    </source>
</evidence>